<gene>
    <name evidence="7" type="ORF">BU24DRAFT_448264</name>
</gene>
<comment type="similarity">
    <text evidence="1">Belongs to the oxygen-dependent FAD-linked oxidoreductase family.</text>
</comment>
<dbReference type="SUPFAM" id="SSF56176">
    <property type="entry name" value="FAD-binding/transporter-associated domain-like"/>
    <property type="match status" value="1"/>
</dbReference>
<name>A0A6A5Y4S0_9PLEO</name>
<dbReference type="GeneID" id="54288268"/>
<dbReference type="Gene3D" id="3.40.462.20">
    <property type="match status" value="1"/>
</dbReference>
<dbReference type="OrthoDB" id="2151789at2759"/>
<dbReference type="InterPro" id="IPR006094">
    <property type="entry name" value="Oxid_FAD_bind_N"/>
</dbReference>
<evidence type="ECO:0000259" key="6">
    <source>
        <dbReference type="PROSITE" id="PS51387"/>
    </source>
</evidence>
<feature type="chain" id="PRO_5025443259" evidence="5">
    <location>
        <begin position="23"/>
        <end position="532"/>
    </location>
</feature>
<evidence type="ECO:0000313" key="8">
    <source>
        <dbReference type="Proteomes" id="UP000799778"/>
    </source>
</evidence>
<reference evidence="7" key="1">
    <citation type="journal article" date="2020" name="Stud. Mycol.">
        <title>101 Dothideomycetes genomes: a test case for predicting lifestyles and emergence of pathogens.</title>
        <authorList>
            <person name="Haridas S."/>
            <person name="Albert R."/>
            <person name="Binder M."/>
            <person name="Bloem J."/>
            <person name="Labutti K."/>
            <person name="Salamov A."/>
            <person name="Andreopoulos B."/>
            <person name="Baker S."/>
            <person name="Barry K."/>
            <person name="Bills G."/>
            <person name="Bluhm B."/>
            <person name="Cannon C."/>
            <person name="Castanera R."/>
            <person name="Culley D."/>
            <person name="Daum C."/>
            <person name="Ezra D."/>
            <person name="Gonzalez J."/>
            <person name="Henrissat B."/>
            <person name="Kuo A."/>
            <person name="Liang C."/>
            <person name="Lipzen A."/>
            <person name="Lutzoni F."/>
            <person name="Magnuson J."/>
            <person name="Mondo S."/>
            <person name="Nolan M."/>
            <person name="Ohm R."/>
            <person name="Pangilinan J."/>
            <person name="Park H.-J."/>
            <person name="Ramirez L."/>
            <person name="Alfaro M."/>
            <person name="Sun H."/>
            <person name="Tritt A."/>
            <person name="Yoshinaga Y."/>
            <person name="Zwiers L.-H."/>
            <person name="Turgeon B."/>
            <person name="Goodwin S."/>
            <person name="Spatafora J."/>
            <person name="Crous P."/>
            <person name="Grigoriev I."/>
        </authorList>
    </citation>
    <scope>NUCLEOTIDE SEQUENCE</scope>
    <source>
        <strain evidence="7">CBS 175.79</strain>
    </source>
</reference>
<proteinExistence type="inferred from homology"/>
<keyword evidence="8" id="KW-1185">Reference proteome</keyword>
<protein>
    <submittedName>
        <fullName evidence="7">FAD-binding domain-containing protein</fullName>
    </submittedName>
</protein>
<evidence type="ECO:0000256" key="1">
    <source>
        <dbReference type="ARBA" id="ARBA00005466"/>
    </source>
</evidence>
<dbReference type="GO" id="GO:0016491">
    <property type="term" value="F:oxidoreductase activity"/>
    <property type="evidence" value="ECO:0007669"/>
    <property type="project" value="UniProtKB-KW"/>
</dbReference>
<dbReference type="Proteomes" id="UP000799778">
    <property type="component" value="Unassembled WGS sequence"/>
</dbReference>
<dbReference type="Gene3D" id="3.30.465.10">
    <property type="match status" value="1"/>
</dbReference>
<feature type="signal peptide" evidence="5">
    <location>
        <begin position="1"/>
        <end position="22"/>
    </location>
</feature>
<keyword evidence="5" id="KW-0732">Signal</keyword>
<dbReference type="InterPro" id="IPR016169">
    <property type="entry name" value="FAD-bd_PCMH_sub2"/>
</dbReference>
<feature type="domain" description="FAD-binding PCMH-type" evidence="6">
    <location>
        <begin position="95"/>
        <end position="266"/>
    </location>
</feature>
<organism evidence="7 8">
    <name type="scientific">Aaosphaeria arxii CBS 175.79</name>
    <dbReference type="NCBI Taxonomy" id="1450172"/>
    <lineage>
        <taxon>Eukaryota</taxon>
        <taxon>Fungi</taxon>
        <taxon>Dikarya</taxon>
        <taxon>Ascomycota</taxon>
        <taxon>Pezizomycotina</taxon>
        <taxon>Dothideomycetes</taxon>
        <taxon>Pleosporomycetidae</taxon>
        <taxon>Pleosporales</taxon>
        <taxon>Pleosporales incertae sedis</taxon>
        <taxon>Aaosphaeria</taxon>
    </lineage>
</organism>
<dbReference type="GO" id="GO:0071949">
    <property type="term" value="F:FAD binding"/>
    <property type="evidence" value="ECO:0007669"/>
    <property type="project" value="InterPro"/>
</dbReference>
<keyword evidence="2" id="KW-0285">Flavoprotein</keyword>
<dbReference type="PROSITE" id="PS51387">
    <property type="entry name" value="FAD_PCMH"/>
    <property type="match status" value="1"/>
</dbReference>
<sequence>MRLYCAFTLCTSVLGVFGQARAEPANRNATQALLDNGVASSIISSLTEQLNKKSPSTCSVACNTLKAVFGSDDVLLQDEAQYKYLSSAYWSQQQALVTPICIFTPSKAIDVSTLVLISQLSQCPFAVKSGGHAAFSGASNIEDGITVVLEKMKNIELSKDKKTAAIGPGNIWYDVYTTLESHNLAVIGGRVAAIGVGGLTLGGGISFFSNIHGWACDSVVSFEVVTASGVVLDVSAAKHSDLFWALRGGGNNFGIVTKFTLKTFPQGQMWGGGKQILEPGFPAVIKAFYNLGMNAASDPNAGQILSFAYVQNTRIASADLQYANPIANAAILAEYMAIPSIGDTTKVRSLADLTVQFNSSNPSGLRETYWAATFKLDEDMTTFIKDIFFEEISLIADASALIPAATLQVITTPQLENMERNGGNALGLSAKSGPFILLNLNNMWAEAGDDARVLKANANIIQRTVAEAKRRNLHHEYIYMNYASQFQAVIPSYGAENQRKLKAIARKYDPTEVFQRWQPGYFKLDGSPSILS</sequence>
<evidence type="ECO:0000256" key="4">
    <source>
        <dbReference type="ARBA" id="ARBA00023002"/>
    </source>
</evidence>
<accession>A0A6A5Y4S0</accession>
<dbReference type="InterPro" id="IPR036318">
    <property type="entry name" value="FAD-bd_PCMH-like_sf"/>
</dbReference>
<dbReference type="PANTHER" id="PTHR42973">
    <property type="entry name" value="BINDING OXIDOREDUCTASE, PUTATIVE (AFU_ORTHOLOGUE AFUA_1G17690)-RELATED"/>
    <property type="match status" value="1"/>
</dbReference>
<dbReference type="AlphaFoldDB" id="A0A6A5Y4S0"/>
<evidence type="ECO:0000256" key="5">
    <source>
        <dbReference type="SAM" id="SignalP"/>
    </source>
</evidence>
<dbReference type="EMBL" id="ML978067">
    <property type="protein sequence ID" value="KAF2019871.1"/>
    <property type="molecule type" value="Genomic_DNA"/>
</dbReference>
<dbReference type="Pfam" id="PF01565">
    <property type="entry name" value="FAD_binding_4"/>
    <property type="match status" value="1"/>
</dbReference>
<dbReference type="Gene3D" id="3.30.43.10">
    <property type="entry name" value="Uridine Diphospho-n-acetylenolpyruvylglucosamine Reductase, domain 2"/>
    <property type="match status" value="1"/>
</dbReference>
<evidence type="ECO:0000256" key="2">
    <source>
        <dbReference type="ARBA" id="ARBA00022630"/>
    </source>
</evidence>
<dbReference type="RefSeq" id="XP_033388210.1">
    <property type="nucleotide sequence ID" value="XM_033530871.1"/>
</dbReference>
<evidence type="ECO:0000313" key="7">
    <source>
        <dbReference type="EMBL" id="KAF2019871.1"/>
    </source>
</evidence>
<dbReference type="InterPro" id="IPR016167">
    <property type="entry name" value="FAD-bd_PCMH_sub1"/>
</dbReference>
<keyword evidence="4" id="KW-0560">Oxidoreductase</keyword>
<evidence type="ECO:0000256" key="3">
    <source>
        <dbReference type="ARBA" id="ARBA00022827"/>
    </source>
</evidence>
<dbReference type="PANTHER" id="PTHR42973:SF34">
    <property type="entry name" value="FAD BINDING DOMAIN PROTEIN (AFU_ORTHOLOGUE AFUA_3G02770)"/>
    <property type="match status" value="1"/>
</dbReference>
<dbReference type="InterPro" id="IPR050416">
    <property type="entry name" value="FAD-linked_Oxidoreductase"/>
</dbReference>
<dbReference type="InterPro" id="IPR016166">
    <property type="entry name" value="FAD-bd_PCMH"/>
</dbReference>
<keyword evidence="3" id="KW-0274">FAD</keyword>